<comment type="caution">
    <text evidence="1">The sequence shown here is derived from an EMBL/GenBank/DDBJ whole genome shotgun (WGS) entry which is preliminary data.</text>
</comment>
<dbReference type="EMBL" id="DSZH01000138">
    <property type="protein sequence ID" value="HGU47511.1"/>
    <property type="molecule type" value="Genomic_DNA"/>
</dbReference>
<name>A0A7C4W9A4_UNCW3</name>
<sequence>MKKIILFLFLINIIFSKAKWVAYKETLFIGEPIITIFCYKNDTPFLQQILDWPSDYFDFYIICEGKKYKIPRLVIEGWVKRETITIFPGDSFYIINPPFFYRDFRLLEKTGFSYFEYLPFKYGKFTIYTPIKIWTPLVIKEKQGFRDSIIRYMDSIILYFKEPTDEKKKEFFDFIKYYESGGDWRKLEKLIEKYKDTILLPYINWVSVIKTDVEDKKNPWRWVYEREKMLNKMRKKFPNHILTEYHEFNICGNYFMCDPKKGYKLYKKLKKKYPYNYEVKMITKQFEAKIKKLEGK</sequence>
<reference evidence="1" key="1">
    <citation type="journal article" date="2020" name="mSystems">
        <title>Genome- and Community-Level Interaction Insights into Carbon Utilization and Element Cycling Functions of Hydrothermarchaeota in Hydrothermal Sediment.</title>
        <authorList>
            <person name="Zhou Z."/>
            <person name="Liu Y."/>
            <person name="Xu W."/>
            <person name="Pan J."/>
            <person name="Luo Z.H."/>
            <person name="Li M."/>
        </authorList>
    </citation>
    <scope>NUCLEOTIDE SEQUENCE [LARGE SCALE GENOMIC DNA]</scope>
    <source>
        <strain evidence="1">SpSt-594</strain>
    </source>
</reference>
<dbReference type="AlphaFoldDB" id="A0A7C4W9A4"/>
<proteinExistence type="predicted"/>
<protein>
    <submittedName>
        <fullName evidence="1">Uncharacterized protein</fullName>
    </submittedName>
</protein>
<organism evidence="1">
    <name type="scientific">candidate division WOR-3 bacterium</name>
    <dbReference type="NCBI Taxonomy" id="2052148"/>
    <lineage>
        <taxon>Bacteria</taxon>
        <taxon>Bacteria division WOR-3</taxon>
    </lineage>
</organism>
<evidence type="ECO:0000313" key="1">
    <source>
        <dbReference type="EMBL" id="HGU47511.1"/>
    </source>
</evidence>
<accession>A0A7C4W9A4</accession>
<gene>
    <name evidence="1" type="ORF">ENT60_02970</name>
</gene>